<feature type="non-terminal residue" evidence="1">
    <location>
        <position position="45"/>
    </location>
</feature>
<organism evidence="1 2">
    <name type="scientific">Podiceps cristatus</name>
    <name type="common">Great crested grebe</name>
    <dbReference type="NCBI Taxonomy" id="345573"/>
    <lineage>
        <taxon>Eukaryota</taxon>
        <taxon>Metazoa</taxon>
        <taxon>Chordata</taxon>
        <taxon>Craniata</taxon>
        <taxon>Vertebrata</taxon>
        <taxon>Euteleostomi</taxon>
        <taxon>Archelosauria</taxon>
        <taxon>Archosauria</taxon>
        <taxon>Dinosauria</taxon>
        <taxon>Saurischia</taxon>
        <taxon>Theropoda</taxon>
        <taxon>Coelurosauria</taxon>
        <taxon>Aves</taxon>
        <taxon>Neognathae</taxon>
        <taxon>Neoaves</taxon>
        <taxon>Mirandornithes</taxon>
        <taxon>Podicipediformes</taxon>
        <taxon>Podicipedidae</taxon>
        <taxon>Podiceps</taxon>
    </lineage>
</organism>
<sequence>NGFKLKEGRYRLYIRKKFFTMQVVKCWKRLPREVVDAPTLDTFKA</sequence>
<gene>
    <name evidence="1" type="ORF">N338_08271</name>
</gene>
<dbReference type="AlphaFoldDB" id="A0A094MSB0"/>
<dbReference type="EMBL" id="KL256343">
    <property type="protein sequence ID" value="KFZ57491.1"/>
    <property type="molecule type" value="Genomic_DNA"/>
</dbReference>
<evidence type="ECO:0000313" key="2">
    <source>
        <dbReference type="Proteomes" id="UP000053854"/>
    </source>
</evidence>
<proteinExistence type="predicted"/>
<protein>
    <recommendedName>
        <fullName evidence="3">Nidogen G2 beta-barrel domain-containing protein</fullName>
    </recommendedName>
</protein>
<evidence type="ECO:0000313" key="1">
    <source>
        <dbReference type="EMBL" id="KFZ57491.1"/>
    </source>
</evidence>
<keyword evidence="2" id="KW-1185">Reference proteome</keyword>
<accession>A0A094MSB0</accession>
<name>A0A094MSB0_PODCR</name>
<evidence type="ECO:0008006" key="3">
    <source>
        <dbReference type="Google" id="ProtNLM"/>
    </source>
</evidence>
<dbReference type="Proteomes" id="UP000053854">
    <property type="component" value="Unassembled WGS sequence"/>
</dbReference>
<reference evidence="1 2" key="1">
    <citation type="submission" date="2014-04" db="EMBL/GenBank/DDBJ databases">
        <title>Genome evolution of avian class.</title>
        <authorList>
            <person name="Zhang G."/>
            <person name="Li C."/>
        </authorList>
    </citation>
    <scope>NUCLEOTIDE SEQUENCE [LARGE SCALE GENOMIC DNA]</scope>
    <source>
        <strain evidence="1">BGI_N338</strain>
    </source>
</reference>
<feature type="non-terminal residue" evidence="1">
    <location>
        <position position="1"/>
    </location>
</feature>